<comment type="similarity">
    <text evidence="7">Belongs to the flavoprotein pyridine nucleotide cytochrome reductase family.</text>
</comment>
<dbReference type="InterPro" id="IPR001433">
    <property type="entry name" value="OxRdtase_FAD/NAD-bd"/>
</dbReference>
<evidence type="ECO:0000256" key="5">
    <source>
        <dbReference type="ARBA" id="ARBA00023027"/>
    </source>
</evidence>
<dbReference type="SUPFAM" id="SSF63380">
    <property type="entry name" value="Riboflavin synthase domain-like"/>
    <property type="match status" value="1"/>
</dbReference>
<dbReference type="Pfam" id="PF00970">
    <property type="entry name" value="FAD_binding_6"/>
    <property type="match status" value="1"/>
</dbReference>
<dbReference type="GO" id="GO:0090524">
    <property type="term" value="F:cytochrome-b5 reductase activity, acting on NADH"/>
    <property type="evidence" value="ECO:0007669"/>
    <property type="project" value="UniProtKB-EC"/>
</dbReference>
<evidence type="ECO:0000256" key="2">
    <source>
        <dbReference type="ARBA" id="ARBA00022630"/>
    </source>
</evidence>
<dbReference type="InterPro" id="IPR017927">
    <property type="entry name" value="FAD-bd_FR_type"/>
</dbReference>
<feature type="binding site" evidence="6">
    <location>
        <position position="105"/>
    </location>
    <ligand>
        <name>FAD</name>
        <dbReference type="ChEBI" id="CHEBI:57692"/>
    </ligand>
</feature>
<comment type="cofactor">
    <cofactor evidence="1 6 7">
        <name>FAD</name>
        <dbReference type="ChEBI" id="CHEBI:57692"/>
    </cofactor>
</comment>
<feature type="binding site" evidence="6">
    <location>
        <position position="104"/>
    </location>
    <ligand>
        <name>FAD</name>
        <dbReference type="ChEBI" id="CHEBI:57692"/>
    </ligand>
</feature>
<dbReference type="EC" id="1.6.2.2" evidence="7"/>
<keyword evidence="3 6" id="KW-0274">FAD</keyword>
<sequence>MYCCKPRNFFSAFWGSKSSNSLSTYGKRYPLILREDLTHNVRRYRFKLENEEMALGLPVGKHIMVSSPNSQRAYTPTTNDLHKGYFDLIVKTYFPAGDRPGGEISMYLENLKVGEQVEISGPFGELEYKGGGVFEIEEYGEPRRVEKHSTIGMIAGGTGITPMYQIAQWVAQHPDEDRLDMQLIFGNVSPNDVMMKGDLEELQQKLKEGQFQVQFTVDSGADDKWPHHVGLISKDMLQSSLPSPEGNPLILLCGPPAMNQACLEWLHELGHSNIFVY</sequence>
<dbReference type="InterPro" id="IPR001709">
    <property type="entry name" value="Flavoprot_Pyr_Nucl_cyt_Rdtase"/>
</dbReference>
<keyword evidence="5 7" id="KW-0520">NAD</keyword>
<gene>
    <name evidence="9" type="ORF">OMAR00292_LOCUS5900</name>
</gene>
<dbReference type="PRINTS" id="PR00371">
    <property type="entry name" value="FPNCR"/>
</dbReference>
<evidence type="ECO:0000259" key="8">
    <source>
        <dbReference type="PROSITE" id="PS51384"/>
    </source>
</evidence>
<dbReference type="Pfam" id="PF00175">
    <property type="entry name" value="NAD_binding_1"/>
    <property type="match status" value="1"/>
</dbReference>
<feature type="domain" description="FAD-binding FR-type" evidence="8">
    <location>
        <begin position="24"/>
        <end position="129"/>
    </location>
</feature>
<dbReference type="PROSITE" id="PS51384">
    <property type="entry name" value="FAD_FR"/>
    <property type="match status" value="1"/>
</dbReference>
<evidence type="ECO:0000313" key="9">
    <source>
        <dbReference type="EMBL" id="CAE0620524.1"/>
    </source>
</evidence>
<dbReference type="InterPro" id="IPR017938">
    <property type="entry name" value="Riboflavin_synthase-like_b-brl"/>
</dbReference>
<comment type="catalytic activity">
    <reaction evidence="7">
        <text>2 Fe(III)-[cytochrome b5] + NADH = 2 Fe(II)-[cytochrome b5] + NAD(+) + H(+)</text>
        <dbReference type="Rhea" id="RHEA:46680"/>
        <dbReference type="Rhea" id="RHEA-COMP:10438"/>
        <dbReference type="Rhea" id="RHEA-COMP:10439"/>
        <dbReference type="ChEBI" id="CHEBI:15378"/>
        <dbReference type="ChEBI" id="CHEBI:29033"/>
        <dbReference type="ChEBI" id="CHEBI:29034"/>
        <dbReference type="ChEBI" id="CHEBI:57540"/>
        <dbReference type="ChEBI" id="CHEBI:57945"/>
        <dbReference type="EC" id="1.6.2.2"/>
    </reaction>
</comment>
<feature type="binding site" evidence="6">
    <location>
        <position position="91"/>
    </location>
    <ligand>
        <name>FAD</name>
        <dbReference type="ChEBI" id="CHEBI:57692"/>
    </ligand>
</feature>
<dbReference type="CDD" id="cd06183">
    <property type="entry name" value="cyt_b5_reduct_like"/>
    <property type="match status" value="1"/>
</dbReference>
<dbReference type="InterPro" id="IPR008333">
    <property type="entry name" value="Cbr1-like_FAD-bd_dom"/>
</dbReference>
<feature type="binding site" evidence="6">
    <location>
        <position position="74"/>
    </location>
    <ligand>
        <name>FAD</name>
        <dbReference type="ChEBI" id="CHEBI:57692"/>
    </ligand>
</feature>
<dbReference type="AlphaFoldDB" id="A0A7S3XJA5"/>
<feature type="binding site" evidence="6">
    <location>
        <position position="89"/>
    </location>
    <ligand>
        <name>FAD</name>
        <dbReference type="ChEBI" id="CHEBI:57692"/>
    </ligand>
</feature>
<accession>A0A7S3XJA5</accession>
<dbReference type="PRINTS" id="PR00406">
    <property type="entry name" value="CYTB5RDTASE"/>
</dbReference>
<evidence type="ECO:0000256" key="1">
    <source>
        <dbReference type="ARBA" id="ARBA00001974"/>
    </source>
</evidence>
<evidence type="ECO:0000256" key="6">
    <source>
        <dbReference type="PIRSR" id="PIRSR601834-1"/>
    </source>
</evidence>
<dbReference type="EMBL" id="HBIT01011286">
    <property type="protein sequence ID" value="CAE0620524.1"/>
    <property type="molecule type" value="Transcribed_RNA"/>
</dbReference>
<dbReference type="Gene3D" id="3.40.50.80">
    <property type="entry name" value="Nucleotide-binding domain of ferredoxin-NADP reductase (FNR) module"/>
    <property type="match status" value="1"/>
</dbReference>
<dbReference type="InterPro" id="IPR039261">
    <property type="entry name" value="FNR_nucleotide-bd"/>
</dbReference>
<dbReference type="InterPro" id="IPR001834">
    <property type="entry name" value="CBR-like"/>
</dbReference>
<dbReference type="Gene3D" id="2.40.30.10">
    <property type="entry name" value="Translation factors"/>
    <property type="match status" value="1"/>
</dbReference>
<dbReference type="GO" id="GO:0071949">
    <property type="term" value="F:FAD binding"/>
    <property type="evidence" value="ECO:0007669"/>
    <property type="project" value="TreeGrafter"/>
</dbReference>
<keyword evidence="2 6" id="KW-0285">Flavoprotein</keyword>
<feature type="binding site" evidence="6">
    <location>
        <position position="72"/>
    </location>
    <ligand>
        <name>FAD</name>
        <dbReference type="ChEBI" id="CHEBI:57692"/>
    </ligand>
</feature>
<name>A0A7S3XJA5_OXYMA</name>
<feature type="binding site" evidence="6">
    <location>
        <position position="161"/>
    </location>
    <ligand>
        <name>FAD</name>
        <dbReference type="ChEBI" id="CHEBI:57692"/>
    </ligand>
</feature>
<organism evidence="9">
    <name type="scientific">Oxyrrhis marina</name>
    <name type="common">Dinoflagellate</name>
    <dbReference type="NCBI Taxonomy" id="2969"/>
    <lineage>
        <taxon>Eukaryota</taxon>
        <taxon>Sar</taxon>
        <taxon>Alveolata</taxon>
        <taxon>Dinophyceae</taxon>
        <taxon>Oxyrrhinales</taxon>
        <taxon>Oxyrrhinaceae</taxon>
        <taxon>Oxyrrhis</taxon>
    </lineage>
</organism>
<dbReference type="SUPFAM" id="SSF52343">
    <property type="entry name" value="Ferredoxin reductase-like, C-terminal NADP-linked domain"/>
    <property type="match status" value="1"/>
</dbReference>
<evidence type="ECO:0000256" key="4">
    <source>
        <dbReference type="ARBA" id="ARBA00023002"/>
    </source>
</evidence>
<reference evidence="9" key="1">
    <citation type="submission" date="2021-01" db="EMBL/GenBank/DDBJ databases">
        <authorList>
            <person name="Corre E."/>
            <person name="Pelletier E."/>
            <person name="Niang G."/>
            <person name="Scheremetjew M."/>
            <person name="Finn R."/>
            <person name="Kale V."/>
            <person name="Holt S."/>
            <person name="Cochrane G."/>
            <person name="Meng A."/>
            <person name="Brown T."/>
            <person name="Cohen L."/>
        </authorList>
    </citation>
    <scope>NUCLEOTIDE SEQUENCE</scope>
    <source>
        <strain evidence="9">CCMP1795</strain>
    </source>
</reference>
<evidence type="ECO:0000256" key="7">
    <source>
        <dbReference type="RuleBase" id="RU361226"/>
    </source>
</evidence>
<dbReference type="PANTHER" id="PTHR19370:SF185">
    <property type="entry name" value="NADH-CYTOCHROME B5 REDUCTASE"/>
    <property type="match status" value="1"/>
</dbReference>
<evidence type="ECO:0000256" key="3">
    <source>
        <dbReference type="ARBA" id="ARBA00022827"/>
    </source>
</evidence>
<protein>
    <recommendedName>
        <fullName evidence="7">NADH-cytochrome b5 reductase</fullName>
        <ecNumber evidence="7">1.6.2.2</ecNumber>
    </recommendedName>
</protein>
<proteinExistence type="inferred from homology"/>
<keyword evidence="4 7" id="KW-0560">Oxidoreductase</keyword>
<dbReference type="PANTHER" id="PTHR19370">
    <property type="entry name" value="NADH-CYTOCHROME B5 REDUCTASE"/>
    <property type="match status" value="1"/>
</dbReference>
<feature type="binding site" evidence="6">
    <location>
        <position position="94"/>
    </location>
    <ligand>
        <name>FAD</name>
        <dbReference type="ChEBI" id="CHEBI:57692"/>
    </ligand>
</feature>